<evidence type="ECO:0000313" key="3">
    <source>
        <dbReference type="Proteomes" id="UP000036923"/>
    </source>
</evidence>
<evidence type="ECO:0000259" key="1">
    <source>
        <dbReference type="Pfam" id="PF07238"/>
    </source>
</evidence>
<sequence length="205" mass="23663">MNIKAGEIVSIRHCSGTKLYKSIVLDTIDDILSVKLFEEVALLNCSPGDPVVLGCELDNEVYMGSCNLLDIDKDNNKLSLKIDNYETITNKRLYERFPVSFYADVRIGESQKRNLVLVKNISINGLMINTKFDFPLYQELKFELHLDIKLHLKATVIRKSKDTNNYEYGLKIIYTDVNTPKLLKKLILILKQEQEDFIKKMKEPN</sequence>
<dbReference type="Proteomes" id="UP000036923">
    <property type="component" value="Unassembled WGS sequence"/>
</dbReference>
<accession>A0A0L6JSS9</accession>
<dbReference type="Pfam" id="PF07238">
    <property type="entry name" value="PilZ"/>
    <property type="match status" value="1"/>
</dbReference>
<dbReference type="SUPFAM" id="SSF141371">
    <property type="entry name" value="PilZ domain-like"/>
    <property type="match status" value="1"/>
</dbReference>
<dbReference type="eggNOG" id="ENOG5033PE1">
    <property type="taxonomic scope" value="Bacteria"/>
</dbReference>
<name>A0A0L6JSS9_9FIRM</name>
<keyword evidence="3" id="KW-1185">Reference proteome</keyword>
<gene>
    <name evidence="2" type="ORF">Bccel_3756</name>
</gene>
<reference evidence="3" key="1">
    <citation type="submission" date="2015-07" db="EMBL/GenBank/DDBJ databases">
        <title>Near-Complete Genome Sequence of the Cellulolytic Bacterium Bacteroides (Pseudobacteroides) cellulosolvens ATCC 35603.</title>
        <authorList>
            <person name="Dassa B."/>
            <person name="Utturkar S.M."/>
            <person name="Klingeman D.M."/>
            <person name="Hurt R.A."/>
            <person name="Keller M."/>
            <person name="Xu J."/>
            <person name="Reddy Y.H.K."/>
            <person name="Borovok I."/>
            <person name="Grinberg I.R."/>
            <person name="Lamed R."/>
            <person name="Zhivin O."/>
            <person name="Bayer E.A."/>
            <person name="Brown S.D."/>
        </authorList>
    </citation>
    <scope>NUCLEOTIDE SEQUENCE [LARGE SCALE GENOMIC DNA]</scope>
    <source>
        <strain evidence="3">DSM 2933</strain>
    </source>
</reference>
<dbReference type="GO" id="GO:0035438">
    <property type="term" value="F:cyclic-di-GMP binding"/>
    <property type="evidence" value="ECO:0007669"/>
    <property type="project" value="InterPro"/>
</dbReference>
<evidence type="ECO:0000313" key="2">
    <source>
        <dbReference type="EMBL" id="KNY28482.1"/>
    </source>
</evidence>
<dbReference type="InterPro" id="IPR009875">
    <property type="entry name" value="PilZ_domain"/>
</dbReference>
<dbReference type="RefSeq" id="WP_036936903.1">
    <property type="nucleotide sequence ID" value="NZ_JQKC01000002.1"/>
</dbReference>
<organism evidence="2 3">
    <name type="scientific">Pseudobacteroides cellulosolvens ATCC 35603 = DSM 2933</name>
    <dbReference type="NCBI Taxonomy" id="398512"/>
    <lineage>
        <taxon>Bacteria</taxon>
        <taxon>Bacillati</taxon>
        <taxon>Bacillota</taxon>
        <taxon>Clostridia</taxon>
        <taxon>Eubacteriales</taxon>
        <taxon>Oscillospiraceae</taxon>
        <taxon>Pseudobacteroides</taxon>
    </lineage>
</organism>
<dbReference type="OrthoDB" id="2081956at2"/>
<feature type="domain" description="PilZ" evidence="1">
    <location>
        <begin position="90"/>
        <end position="187"/>
    </location>
</feature>
<protein>
    <submittedName>
        <fullName evidence="2">Type IV pilus assembly PilZ</fullName>
    </submittedName>
</protein>
<proteinExistence type="predicted"/>
<dbReference type="EMBL" id="LGTC01000001">
    <property type="protein sequence ID" value="KNY28482.1"/>
    <property type="molecule type" value="Genomic_DNA"/>
</dbReference>
<dbReference type="AlphaFoldDB" id="A0A0L6JSS9"/>
<dbReference type="Gene3D" id="2.40.10.220">
    <property type="entry name" value="predicted glycosyltransferase like domains"/>
    <property type="match status" value="1"/>
</dbReference>
<comment type="caution">
    <text evidence="2">The sequence shown here is derived from an EMBL/GenBank/DDBJ whole genome shotgun (WGS) entry which is preliminary data.</text>
</comment>